<dbReference type="AlphaFoldDB" id="A0AAW0CLB4"/>
<feature type="signal peptide" evidence="2">
    <location>
        <begin position="1"/>
        <end position="18"/>
    </location>
</feature>
<evidence type="ECO:0000313" key="3">
    <source>
        <dbReference type="EMBL" id="KAK7038448.1"/>
    </source>
</evidence>
<protein>
    <submittedName>
        <fullName evidence="3">Uncharacterized protein</fullName>
    </submittedName>
</protein>
<feature type="transmembrane region" description="Helical" evidence="1">
    <location>
        <begin position="110"/>
        <end position="131"/>
    </location>
</feature>
<keyword evidence="1" id="KW-0812">Transmembrane</keyword>
<evidence type="ECO:0000313" key="4">
    <source>
        <dbReference type="Proteomes" id="UP001362999"/>
    </source>
</evidence>
<dbReference type="Proteomes" id="UP001362999">
    <property type="component" value="Unassembled WGS sequence"/>
</dbReference>
<keyword evidence="4" id="KW-1185">Reference proteome</keyword>
<keyword evidence="1" id="KW-1133">Transmembrane helix</keyword>
<accession>A0AAW0CLB4</accession>
<proteinExistence type="predicted"/>
<dbReference type="EMBL" id="JAWWNJ010000017">
    <property type="protein sequence ID" value="KAK7038448.1"/>
    <property type="molecule type" value="Genomic_DNA"/>
</dbReference>
<feature type="transmembrane region" description="Helical" evidence="1">
    <location>
        <begin position="32"/>
        <end position="52"/>
    </location>
</feature>
<keyword evidence="1" id="KW-0472">Membrane</keyword>
<sequence>MTFFQSTWLLPFLALVSQLPFGANNRVDNLMTILLNVGSPTLATYSLMLTLLNTRWAKLRFSKITYPNADAVAHILSKLQQTVDCSRPLIVLPENDVWWSDLLVSLDINFAYTWSFANVASICWVAIAFLLTIIDTFTDSISINLSSPSNFIGLTVAFAWLWLIPLVITWLQFGSGCDRVTLHRALKQANRNVCVATENGAPVLASTKSGQRAISIAPYNGSLTSDEHRTPPVYNYARLFRWSAAVDTVYAAFTVASQRAALHLPVEGTVWETGDHECEIKADNRRGSMESVSNYIFAENEQLELNPNLGTEYLRA</sequence>
<reference evidence="3 4" key="1">
    <citation type="journal article" date="2024" name="J Genomics">
        <title>Draft genome sequencing and assembly of Favolaschia claudopus CIRM-BRFM 2984 isolated from oak limbs.</title>
        <authorList>
            <person name="Navarro D."/>
            <person name="Drula E."/>
            <person name="Chaduli D."/>
            <person name="Cazenave R."/>
            <person name="Ahrendt S."/>
            <person name="Wang J."/>
            <person name="Lipzen A."/>
            <person name="Daum C."/>
            <person name="Barry K."/>
            <person name="Grigoriev I.V."/>
            <person name="Favel A."/>
            <person name="Rosso M.N."/>
            <person name="Martin F."/>
        </authorList>
    </citation>
    <scope>NUCLEOTIDE SEQUENCE [LARGE SCALE GENOMIC DNA]</scope>
    <source>
        <strain evidence="3 4">CIRM-BRFM 2984</strain>
    </source>
</reference>
<organism evidence="3 4">
    <name type="scientific">Favolaschia claudopus</name>
    <dbReference type="NCBI Taxonomy" id="2862362"/>
    <lineage>
        <taxon>Eukaryota</taxon>
        <taxon>Fungi</taxon>
        <taxon>Dikarya</taxon>
        <taxon>Basidiomycota</taxon>
        <taxon>Agaricomycotina</taxon>
        <taxon>Agaricomycetes</taxon>
        <taxon>Agaricomycetidae</taxon>
        <taxon>Agaricales</taxon>
        <taxon>Marasmiineae</taxon>
        <taxon>Mycenaceae</taxon>
        <taxon>Favolaschia</taxon>
    </lineage>
</organism>
<keyword evidence="2" id="KW-0732">Signal</keyword>
<comment type="caution">
    <text evidence="3">The sequence shown here is derived from an EMBL/GenBank/DDBJ whole genome shotgun (WGS) entry which is preliminary data.</text>
</comment>
<evidence type="ECO:0000256" key="1">
    <source>
        <dbReference type="SAM" id="Phobius"/>
    </source>
</evidence>
<evidence type="ECO:0000256" key="2">
    <source>
        <dbReference type="SAM" id="SignalP"/>
    </source>
</evidence>
<feature type="chain" id="PRO_5043844263" evidence="2">
    <location>
        <begin position="19"/>
        <end position="316"/>
    </location>
</feature>
<name>A0AAW0CLB4_9AGAR</name>
<gene>
    <name evidence="3" type="ORF">R3P38DRAFT_3350476</name>
</gene>
<feature type="transmembrane region" description="Helical" evidence="1">
    <location>
        <begin position="151"/>
        <end position="171"/>
    </location>
</feature>